<accession>A0A974A5N1</accession>
<dbReference type="EMBL" id="JAAOLE020000002">
    <property type="protein sequence ID" value="NVI50666.1"/>
    <property type="molecule type" value="Genomic_DNA"/>
</dbReference>
<comment type="caution">
    <text evidence="2">The sequence shown here is derived from an EMBL/GenBank/DDBJ whole genome shotgun (WGS) entry which is preliminary data.</text>
</comment>
<protein>
    <submittedName>
        <fullName evidence="2">Uncharacterized protein</fullName>
    </submittedName>
</protein>
<proteinExistence type="predicted"/>
<organism evidence="2">
    <name type="scientific">Bradyrhizobium septentrionale</name>
    <dbReference type="NCBI Taxonomy" id="1404411"/>
    <lineage>
        <taxon>Bacteria</taxon>
        <taxon>Pseudomonadati</taxon>
        <taxon>Pseudomonadota</taxon>
        <taxon>Alphaproteobacteria</taxon>
        <taxon>Hyphomicrobiales</taxon>
        <taxon>Nitrobacteraceae</taxon>
        <taxon>Bradyrhizobium</taxon>
    </lineage>
</organism>
<gene>
    <name evidence="2" type="ORF">HAP48_049550</name>
</gene>
<dbReference type="AlphaFoldDB" id="A0A974A5N1"/>
<reference evidence="2" key="1">
    <citation type="submission" date="2020-06" db="EMBL/GenBank/DDBJ databases">
        <title>Whole Genome Sequence of Bradyrhizobium sp. Strain 1S1.</title>
        <authorList>
            <person name="Bromfield E.S.P."/>
            <person name="Cloutier S."/>
        </authorList>
    </citation>
    <scope>NUCLEOTIDE SEQUENCE [LARGE SCALE GENOMIC DNA]</scope>
    <source>
        <strain evidence="2">1S1</strain>
    </source>
</reference>
<feature type="compositionally biased region" description="Polar residues" evidence="1">
    <location>
        <begin position="77"/>
        <end position="88"/>
    </location>
</feature>
<feature type="compositionally biased region" description="Basic and acidic residues" evidence="1">
    <location>
        <begin position="156"/>
        <end position="220"/>
    </location>
</feature>
<feature type="region of interest" description="Disordered" evidence="1">
    <location>
        <begin position="67"/>
        <end position="223"/>
    </location>
</feature>
<dbReference type="RefSeq" id="WP_166217763.1">
    <property type="nucleotide sequence ID" value="NZ_CP088284.1"/>
</dbReference>
<sequence>MKHVVFIKEASTSVAGVIMIDSGARRETKRRSGSCVTLQWRRNPVRVFVLATMLLASSSLGSLAQEQGKALPAAPQAGTSVQTDQNAAPQPDQRTGRDQPKTHDHEVGEGPKTRRDDGERMGRDTREMGHSGMMRRGDTDRLGGNDREMGGGGMMRRSDGDRMNRDEREKSQDSRMYRDRETSRDREPDRGRYSDRGDRDWDRADRDRDNRGYVDADQPRRRVKVCFEFENGDE</sequence>
<feature type="compositionally biased region" description="Basic and acidic residues" evidence="1">
    <location>
        <begin position="94"/>
        <end position="149"/>
    </location>
</feature>
<evidence type="ECO:0000256" key="1">
    <source>
        <dbReference type="SAM" id="MobiDB-lite"/>
    </source>
</evidence>
<evidence type="ECO:0000313" key="2">
    <source>
        <dbReference type="EMBL" id="NVI50666.1"/>
    </source>
</evidence>
<name>A0A974A5N1_9BRAD</name>